<dbReference type="STRING" id="1218591.LEP1GSC199_2174"/>
<dbReference type="EC" id="2.4.-.-" evidence="3"/>
<dbReference type="EMBL" id="AOGY02000051">
    <property type="protein sequence ID" value="EMY69750.1"/>
    <property type="molecule type" value="Genomic_DNA"/>
</dbReference>
<dbReference type="PANTHER" id="PTHR46401">
    <property type="entry name" value="GLYCOSYLTRANSFERASE WBBK-RELATED"/>
    <property type="match status" value="1"/>
</dbReference>
<dbReference type="AlphaFoldDB" id="N1W8H3"/>
<dbReference type="CDD" id="cd03809">
    <property type="entry name" value="GT4_MtfB-like"/>
    <property type="match status" value="1"/>
</dbReference>
<dbReference type="Proteomes" id="UP000012227">
    <property type="component" value="Unassembled WGS sequence"/>
</dbReference>
<evidence type="ECO:0000256" key="1">
    <source>
        <dbReference type="ARBA" id="ARBA00022679"/>
    </source>
</evidence>
<dbReference type="Pfam" id="PF00534">
    <property type="entry name" value="Glycos_transf_1"/>
    <property type="match status" value="1"/>
</dbReference>
<protein>
    <submittedName>
        <fullName evidence="3">Glycosyltransferase, group 1 family protein</fullName>
        <ecNumber evidence="3">2.4.-.-</ecNumber>
    </submittedName>
</protein>
<dbReference type="Gene3D" id="3.40.50.2000">
    <property type="entry name" value="Glycogen Phosphorylase B"/>
    <property type="match status" value="1"/>
</dbReference>
<name>N1W8H3_9LEPT</name>
<dbReference type="PANTHER" id="PTHR46401:SF2">
    <property type="entry name" value="GLYCOSYLTRANSFERASE WBBK-RELATED"/>
    <property type="match status" value="1"/>
</dbReference>
<organism evidence="3 4">
    <name type="scientific">Leptospira vanthielii serovar Holland str. Waz Holland = ATCC 700522</name>
    <dbReference type="NCBI Taxonomy" id="1218591"/>
    <lineage>
        <taxon>Bacteria</taxon>
        <taxon>Pseudomonadati</taxon>
        <taxon>Spirochaetota</taxon>
        <taxon>Spirochaetia</taxon>
        <taxon>Leptospirales</taxon>
        <taxon>Leptospiraceae</taxon>
        <taxon>Leptospira</taxon>
    </lineage>
</organism>
<gene>
    <name evidence="3" type="ORF">LEP1GSC199_2174</name>
</gene>
<dbReference type="GO" id="GO:0016757">
    <property type="term" value="F:glycosyltransferase activity"/>
    <property type="evidence" value="ECO:0007669"/>
    <property type="project" value="UniProtKB-KW"/>
</dbReference>
<evidence type="ECO:0000313" key="3">
    <source>
        <dbReference type="EMBL" id="EMY69750.1"/>
    </source>
</evidence>
<dbReference type="SUPFAM" id="SSF53756">
    <property type="entry name" value="UDP-Glycosyltransferase/glycogen phosphorylase"/>
    <property type="match status" value="1"/>
</dbReference>
<sequence length="388" mass="44665">MSSVHGNICDFHKYLAIHNIQIESGHLLVPQRYSKYKDRLFLFYLRFLDLFDFRSNLFRKNLFLRAIKWILDPLFFLLGLSDYLNPIRNVHLTENFIFHSPFLPFPDFIKKSKVKKVITVYDLIAVLYPEYFEGNKDKVVWKIIRNIDSETSIVTISEHSKKDIVRYIPYFDQSKIAVIPLAAEDIFYEIKVIEQIDEIISQFGLKSKKYLLTVSTLEPRKNLKSSLRAFLRLAEDGLDPEIKFVVLGGNGWGAGLADLEAEFPNIYQSRVLFLGFIPDEKMAYIYSGALFFVYLSLYEGFGLPPLEAMKCGIPVLVSNTSSLPEVIGIAGISVNPMDELEIIKNMKNLIENQNLRSKLSGLSKQQAALFSWEKSADKLKKVYQNISK</sequence>
<comment type="caution">
    <text evidence="3">The sequence shown here is derived from an EMBL/GenBank/DDBJ whole genome shotgun (WGS) entry which is preliminary data.</text>
</comment>
<evidence type="ECO:0000313" key="4">
    <source>
        <dbReference type="Proteomes" id="UP000012227"/>
    </source>
</evidence>
<proteinExistence type="predicted"/>
<evidence type="ECO:0000259" key="2">
    <source>
        <dbReference type="Pfam" id="PF00534"/>
    </source>
</evidence>
<keyword evidence="3" id="KW-0328">Glycosyltransferase</keyword>
<accession>N1W8H3</accession>
<dbReference type="InterPro" id="IPR001296">
    <property type="entry name" value="Glyco_trans_1"/>
</dbReference>
<feature type="domain" description="Glycosyl transferase family 1" evidence="2">
    <location>
        <begin position="197"/>
        <end position="360"/>
    </location>
</feature>
<reference evidence="3 4" key="1">
    <citation type="submission" date="2013-03" db="EMBL/GenBank/DDBJ databases">
        <authorList>
            <person name="Harkins D.M."/>
            <person name="Durkin A.S."/>
            <person name="Brinkac L.M."/>
            <person name="Haft D.H."/>
            <person name="Selengut J.D."/>
            <person name="Sanka R."/>
            <person name="DePew J."/>
            <person name="Purushe J."/>
            <person name="Galloway R.L."/>
            <person name="Vinetz J.M."/>
            <person name="Sutton G.G."/>
            <person name="Nierman W.C."/>
            <person name="Fouts D.E."/>
        </authorList>
    </citation>
    <scope>NUCLEOTIDE SEQUENCE [LARGE SCALE GENOMIC DNA]</scope>
    <source>
        <strain evidence="3 4">Waz Holland</strain>
    </source>
</reference>
<keyword evidence="1 3" id="KW-0808">Transferase</keyword>